<gene>
    <name evidence="1" type="ORF">PACLA_8A003887</name>
</gene>
<name>A0A7D9J2I9_PARCT</name>
<sequence length="229" mass="24037">MSSMSRSVSNVSIIVGIIELVAATVSAIVGVVAVTSYSGHPSNSAGIWALVFLIPGVLSIVAGRTKNIVTLAVALFFNILATVVSSVATLVCVSFWIILTHSGCNHEQYEFDCSSYPRVFAIIVTMTIVMMILAVTSFTGCVMGCAGTCCAPSEPMIITTIPTPPSTVIISSQSSSQPQPSYHAMVPQNAAGSMLQAYTGMPVQTFGFQNISQPVPTADDRPLVENIVL</sequence>
<proteinExistence type="predicted"/>
<dbReference type="AlphaFoldDB" id="A0A7D9J2I9"/>
<accession>A0A7D9J2I9</accession>
<evidence type="ECO:0000313" key="1">
    <source>
        <dbReference type="EMBL" id="CAB4020775.1"/>
    </source>
</evidence>
<keyword evidence="2" id="KW-1185">Reference proteome</keyword>
<protein>
    <submittedName>
        <fullName evidence="1">Uncharacterized protein</fullName>
    </submittedName>
</protein>
<comment type="caution">
    <text evidence="1">The sequence shown here is derived from an EMBL/GenBank/DDBJ whole genome shotgun (WGS) entry which is preliminary data.</text>
</comment>
<dbReference type="EMBL" id="CACRXK020011120">
    <property type="protein sequence ID" value="CAB4020775.1"/>
    <property type="molecule type" value="Genomic_DNA"/>
</dbReference>
<reference evidence="1" key="1">
    <citation type="submission" date="2020-04" db="EMBL/GenBank/DDBJ databases">
        <authorList>
            <person name="Alioto T."/>
            <person name="Alioto T."/>
            <person name="Gomez Garrido J."/>
        </authorList>
    </citation>
    <scope>NUCLEOTIDE SEQUENCE</scope>
    <source>
        <strain evidence="1">A484AB</strain>
    </source>
</reference>
<organism evidence="1 2">
    <name type="scientific">Paramuricea clavata</name>
    <name type="common">Red gorgonian</name>
    <name type="synonym">Violescent sea-whip</name>
    <dbReference type="NCBI Taxonomy" id="317549"/>
    <lineage>
        <taxon>Eukaryota</taxon>
        <taxon>Metazoa</taxon>
        <taxon>Cnidaria</taxon>
        <taxon>Anthozoa</taxon>
        <taxon>Octocorallia</taxon>
        <taxon>Malacalcyonacea</taxon>
        <taxon>Plexauridae</taxon>
        <taxon>Paramuricea</taxon>
    </lineage>
</organism>
<evidence type="ECO:0000313" key="2">
    <source>
        <dbReference type="Proteomes" id="UP001152795"/>
    </source>
</evidence>
<dbReference type="Proteomes" id="UP001152795">
    <property type="component" value="Unassembled WGS sequence"/>
</dbReference>
<dbReference type="OrthoDB" id="5988216at2759"/>